<proteinExistence type="inferred from homology"/>
<feature type="active site" evidence="6">
    <location>
        <position position="11"/>
    </location>
</feature>
<dbReference type="PANTHER" id="PTHR43527">
    <property type="entry name" value="4-DIPHOSPHOCYTIDYL-2-C-METHYL-D-ERYTHRITOL KINASE, CHLOROPLASTIC"/>
    <property type="match status" value="1"/>
</dbReference>
<keyword evidence="4 6" id="KW-0418">Kinase</keyword>
<accession>A0A1V5MHY7</accession>
<dbReference type="SUPFAM" id="SSF55060">
    <property type="entry name" value="GHMP Kinase, C-terminal domain"/>
    <property type="match status" value="1"/>
</dbReference>
<feature type="active site" evidence="6">
    <location>
        <position position="136"/>
    </location>
</feature>
<dbReference type="UniPathway" id="UPA00056">
    <property type="reaction ID" value="UER00094"/>
</dbReference>
<dbReference type="Gene3D" id="3.30.70.890">
    <property type="entry name" value="GHMP kinase, C-terminal domain"/>
    <property type="match status" value="1"/>
</dbReference>
<dbReference type="InterPro" id="IPR014721">
    <property type="entry name" value="Ribsml_uS5_D2-typ_fold_subgr"/>
</dbReference>
<evidence type="ECO:0000256" key="3">
    <source>
        <dbReference type="ARBA" id="ARBA00022741"/>
    </source>
</evidence>
<evidence type="ECO:0000313" key="8">
    <source>
        <dbReference type="EMBL" id="OPZ92411.1"/>
    </source>
</evidence>
<dbReference type="Pfam" id="PF00288">
    <property type="entry name" value="GHMP_kinases_N"/>
    <property type="match status" value="1"/>
</dbReference>
<evidence type="ECO:0000259" key="7">
    <source>
        <dbReference type="Pfam" id="PF00288"/>
    </source>
</evidence>
<dbReference type="GO" id="GO:0050515">
    <property type="term" value="F:4-(cytidine 5'-diphospho)-2-C-methyl-D-erythritol kinase activity"/>
    <property type="evidence" value="ECO:0007669"/>
    <property type="project" value="UniProtKB-UniRule"/>
</dbReference>
<dbReference type="GO" id="GO:0005524">
    <property type="term" value="F:ATP binding"/>
    <property type="evidence" value="ECO:0007669"/>
    <property type="project" value="UniProtKB-UniRule"/>
</dbReference>
<evidence type="ECO:0000256" key="5">
    <source>
        <dbReference type="ARBA" id="ARBA00022840"/>
    </source>
</evidence>
<keyword evidence="2 6" id="KW-0808">Transferase</keyword>
<protein>
    <recommendedName>
        <fullName evidence="1 6">4-diphosphocytidyl-2-C-methyl-D-erythritol kinase</fullName>
        <shortName evidence="6">CMK</shortName>
        <ecNumber evidence="6">2.7.1.148</ecNumber>
    </recommendedName>
    <alternativeName>
        <fullName evidence="6">4-(cytidine-5'-diphospho)-2-C-methyl-D-erythritol kinase</fullName>
    </alternativeName>
</protein>
<keyword evidence="5 6" id="KW-0067">ATP-binding</keyword>
<feature type="binding site" evidence="6">
    <location>
        <begin position="94"/>
        <end position="104"/>
    </location>
    <ligand>
        <name>ATP</name>
        <dbReference type="ChEBI" id="CHEBI:30616"/>
    </ligand>
</feature>
<comment type="catalytic activity">
    <reaction evidence="6">
        <text>4-CDP-2-C-methyl-D-erythritol + ATP = 4-CDP-2-C-methyl-D-erythritol 2-phosphate + ADP + H(+)</text>
        <dbReference type="Rhea" id="RHEA:18437"/>
        <dbReference type="ChEBI" id="CHEBI:15378"/>
        <dbReference type="ChEBI" id="CHEBI:30616"/>
        <dbReference type="ChEBI" id="CHEBI:57823"/>
        <dbReference type="ChEBI" id="CHEBI:57919"/>
        <dbReference type="ChEBI" id="CHEBI:456216"/>
        <dbReference type="EC" id="2.7.1.148"/>
    </reaction>
</comment>
<dbReference type="EC" id="2.7.1.148" evidence="6"/>
<sequence>MSAEIVQAPAKINLFLEVFPRPPEARLHPVDTVLEKVDLCDLVRLEVTPGRIELECNLPELANQENLAWRAAVLLKERFSVRAGVRIGLEKRIPLQAGLGGGSSDAAAVLLTLNRLWALQLPRSELDGLALELGSDVPAFLEPGRCRATGYGQQVAPLPFKSRWNYLLFLTGIAISTGEAYREIDNLTYLPASSKIILRGVELDDFSGVSKGLFNRFEEVALSTRDEVKRFKEEIDRFYPHNLLCGSGGAFFALVKEAEAGETGNIQRLSQRLRCRIVSVTGIRGS</sequence>
<dbReference type="PIRSF" id="PIRSF010376">
    <property type="entry name" value="IspE"/>
    <property type="match status" value="1"/>
</dbReference>
<organism evidence="8 9">
    <name type="scientific">candidate division TA06 bacterium ADurb.Bin417</name>
    <dbReference type="NCBI Taxonomy" id="1852828"/>
    <lineage>
        <taxon>Bacteria</taxon>
        <taxon>Bacteria division TA06</taxon>
    </lineage>
</organism>
<keyword evidence="3 6" id="KW-0547">Nucleotide-binding</keyword>
<dbReference type="SUPFAM" id="SSF54211">
    <property type="entry name" value="Ribosomal protein S5 domain 2-like"/>
    <property type="match status" value="1"/>
</dbReference>
<dbReference type="GO" id="GO:0016114">
    <property type="term" value="P:terpenoid biosynthetic process"/>
    <property type="evidence" value="ECO:0007669"/>
    <property type="project" value="UniProtKB-UniRule"/>
</dbReference>
<evidence type="ECO:0000256" key="6">
    <source>
        <dbReference type="HAMAP-Rule" id="MF_00061"/>
    </source>
</evidence>
<dbReference type="InterPro" id="IPR004424">
    <property type="entry name" value="IspE"/>
</dbReference>
<dbReference type="PANTHER" id="PTHR43527:SF2">
    <property type="entry name" value="4-DIPHOSPHOCYTIDYL-2-C-METHYL-D-ERYTHRITOL KINASE, CHLOROPLASTIC"/>
    <property type="match status" value="1"/>
</dbReference>
<gene>
    <name evidence="6 8" type="primary">ispE</name>
    <name evidence="8" type="ORF">BWY73_00823</name>
</gene>
<comment type="pathway">
    <text evidence="6">Isoprenoid biosynthesis; isopentenyl diphosphate biosynthesis via DXP pathway; isopentenyl diphosphate from 1-deoxy-D-xylulose 5-phosphate: step 3/6.</text>
</comment>
<evidence type="ECO:0000256" key="2">
    <source>
        <dbReference type="ARBA" id="ARBA00022679"/>
    </source>
</evidence>
<evidence type="ECO:0000313" key="9">
    <source>
        <dbReference type="Proteomes" id="UP000485484"/>
    </source>
</evidence>
<dbReference type="InterPro" id="IPR020568">
    <property type="entry name" value="Ribosomal_Su5_D2-typ_SF"/>
</dbReference>
<dbReference type="HAMAP" id="MF_00061">
    <property type="entry name" value="IspE"/>
    <property type="match status" value="1"/>
</dbReference>
<dbReference type="InterPro" id="IPR006204">
    <property type="entry name" value="GHMP_kinase_N_dom"/>
</dbReference>
<evidence type="ECO:0000256" key="4">
    <source>
        <dbReference type="ARBA" id="ARBA00022777"/>
    </source>
</evidence>
<dbReference type="EMBL" id="MWAK01000102">
    <property type="protein sequence ID" value="OPZ92411.1"/>
    <property type="molecule type" value="Genomic_DNA"/>
</dbReference>
<dbReference type="AlphaFoldDB" id="A0A1V5MHY7"/>
<keyword evidence="6" id="KW-0414">Isoprene biosynthesis</keyword>
<dbReference type="Proteomes" id="UP000485484">
    <property type="component" value="Unassembled WGS sequence"/>
</dbReference>
<dbReference type="InterPro" id="IPR036554">
    <property type="entry name" value="GHMP_kinase_C_sf"/>
</dbReference>
<dbReference type="GO" id="GO:0019288">
    <property type="term" value="P:isopentenyl diphosphate biosynthetic process, methylerythritol 4-phosphate pathway"/>
    <property type="evidence" value="ECO:0007669"/>
    <property type="project" value="UniProtKB-UniRule"/>
</dbReference>
<evidence type="ECO:0000256" key="1">
    <source>
        <dbReference type="ARBA" id="ARBA00017473"/>
    </source>
</evidence>
<name>A0A1V5MHY7_UNCT6</name>
<comment type="function">
    <text evidence="6">Catalyzes the phosphorylation of the position 2 hydroxy group of 4-diphosphocytidyl-2C-methyl-D-erythritol.</text>
</comment>
<comment type="caution">
    <text evidence="8">The sequence shown here is derived from an EMBL/GenBank/DDBJ whole genome shotgun (WGS) entry which is preliminary data.</text>
</comment>
<dbReference type="NCBIfam" id="TIGR00154">
    <property type="entry name" value="ispE"/>
    <property type="match status" value="1"/>
</dbReference>
<dbReference type="Gene3D" id="3.30.230.10">
    <property type="match status" value="1"/>
</dbReference>
<reference evidence="8 9" key="1">
    <citation type="submission" date="2017-02" db="EMBL/GenBank/DDBJ databases">
        <title>Delving into the versatile metabolic prowess of the omnipresent phylum Bacteroidetes.</title>
        <authorList>
            <person name="Nobu M.K."/>
            <person name="Mei R."/>
            <person name="Narihiro T."/>
            <person name="Kuroda K."/>
            <person name="Liu W.-T."/>
        </authorList>
    </citation>
    <scope>NUCLEOTIDE SEQUENCE [LARGE SCALE GENOMIC DNA]</scope>
    <source>
        <strain evidence="8">ADurb.Bin417</strain>
    </source>
</reference>
<comment type="similarity">
    <text evidence="6">Belongs to the GHMP kinase family. IspE subfamily.</text>
</comment>
<feature type="domain" description="GHMP kinase N-terminal" evidence="7">
    <location>
        <begin position="66"/>
        <end position="141"/>
    </location>
</feature>